<proteinExistence type="predicted"/>
<dbReference type="OrthoDB" id="2454083at2"/>
<evidence type="ECO:0000313" key="1">
    <source>
        <dbReference type="EMBL" id="RDU36589.1"/>
    </source>
</evidence>
<evidence type="ECO:0008006" key="3">
    <source>
        <dbReference type="Google" id="ProtNLM"/>
    </source>
</evidence>
<sequence>MDFTMILGEYRRIWNNRLLEKEGESDEAILKEAISRELRDENSHPRVRKPVLSKYHSAVKRILATSLPKESKLELIALHTAMAEELAQ</sequence>
<keyword evidence="2" id="KW-1185">Reference proteome</keyword>
<name>A0A3D8GQX6_9BACI</name>
<accession>A0A3D8GQX6</accession>
<evidence type="ECO:0000313" key="2">
    <source>
        <dbReference type="Proteomes" id="UP000257144"/>
    </source>
</evidence>
<comment type="caution">
    <text evidence="1">The sequence shown here is derived from an EMBL/GenBank/DDBJ whole genome shotgun (WGS) entry which is preliminary data.</text>
</comment>
<dbReference type="EMBL" id="QNQT01000005">
    <property type="protein sequence ID" value="RDU36589.1"/>
    <property type="molecule type" value="Genomic_DNA"/>
</dbReference>
<dbReference type="Proteomes" id="UP000257144">
    <property type="component" value="Unassembled WGS sequence"/>
</dbReference>
<dbReference type="AlphaFoldDB" id="A0A3D8GQX6"/>
<dbReference type="RefSeq" id="WP_115452582.1">
    <property type="nucleotide sequence ID" value="NZ_QNQT01000005.1"/>
</dbReference>
<gene>
    <name evidence="1" type="ORF">DRW41_13065</name>
</gene>
<organism evidence="1 2">
    <name type="scientific">Neobacillus piezotolerans</name>
    <dbReference type="NCBI Taxonomy" id="2259171"/>
    <lineage>
        <taxon>Bacteria</taxon>
        <taxon>Bacillati</taxon>
        <taxon>Bacillota</taxon>
        <taxon>Bacilli</taxon>
        <taxon>Bacillales</taxon>
        <taxon>Bacillaceae</taxon>
        <taxon>Neobacillus</taxon>
    </lineage>
</organism>
<protein>
    <recommendedName>
        <fullName evidence="3">YojE</fullName>
    </recommendedName>
</protein>
<reference evidence="1 2" key="1">
    <citation type="submission" date="2018-07" db="EMBL/GenBank/DDBJ databases">
        <title>Bacillus sp. YLB-04 draft genome sequence.</title>
        <authorList>
            <person name="Yu L."/>
            <person name="Tang X."/>
        </authorList>
    </citation>
    <scope>NUCLEOTIDE SEQUENCE [LARGE SCALE GENOMIC DNA]</scope>
    <source>
        <strain evidence="1 2">YLB-04</strain>
    </source>
</reference>